<evidence type="ECO:0008006" key="6">
    <source>
        <dbReference type="Google" id="ProtNLM"/>
    </source>
</evidence>
<sequence length="276" mass="28888">MTADDEPLEPARRAARPGSGVTVGVLAFVAGAAAMGGAAWMLGLRPAPPPPPAPAVAAPATQPHAAPSPVLPAATDVATLSARETELAGRLDRIETRLREADEGARTAESKATQAERLLLAASVRRAIERGLPLGPLEIQLRRRFGETEGDAVATLAQAAAQPVTLEDLRLALETIAPRLSSAPGEGWLAGMRRLIGDLVVLRQSDSPSPRPADRLRRARRALDEGQVEAALAEIAHMPGAGAAASWLDAARRYVAAREALRRIEAAAMATPETPR</sequence>
<dbReference type="RefSeq" id="WP_264942580.1">
    <property type="nucleotide sequence ID" value="NZ_JAPDRA010000001.1"/>
</dbReference>
<comment type="caution">
    <text evidence="4">The sequence shown here is derived from an EMBL/GenBank/DDBJ whole genome shotgun (WGS) entry which is preliminary data.</text>
</comment>
<gene>
    <name evidence="4" type="ORF">ACFQ1E_02300</name>
</gene>
<dbReference type="EMBL" id="JBHTJG010000001">
    <property type="protein sequence ID" value="MFD0945163.1"/>
    <property type="molecule type" value="Genomic_DNA"/>
</dbReference>
<organism evidence="4 5">
    <name type="scientific">Sphingomonas canadensis</name>
    <dbReference type="NCBI Taxonomy" id="1219257"/>
    <lineage>
        <taxon>Bacteria</taxon>
        <taxon>Pseudomonadati</taxon>
        <taxon>Pseudomonadota</taxon>
        <taxon>Alphaproteobacteria</taxon>
        <taxon>Sphingomonadales</taxon>
        <taxon>Sphingomonadaceae</taxon>
        <taxon>Sphingomonas</taxon>
    </lineage>
</organism>
<dbReference type="Proteomes" id="UP001596977">
    <property type="component" value="Unassembled WGS sequence"/>
</dbReference>
<evidence type="ECO:0000256" key="1">
    <source>
        <dbReference type="SAM" id="Coils"/>
    </source>
</evidence>
<keyword evidence="1" id="KW-0175">Coiled coil</keyword>
<keyword evidence="5" id="KW-1185">Reference proteome</keyword>
<feature type="region of interest" description="Disordered" evidence="2">
    <location>
        <begin position="46"/>
        <end position="69"/>
    </location>
</feature>
<accession>A0ABW3H160</accession>
<protein>
    <recommendedName>
        <fullName evidence="6">Inner membrane protein</fullName>
    </recommendedName>
</protein>
<reference evidence="5" key="1">
    <citation type="journal article" date="2019" name="Int. J. Syst. Evol. Microbiol.">
        <title>The Global Catalogue of Microorganisms (GCM) 10K type strain sequencing project: providing services to taxonomists for standard genome sequencing and annotation.</title>
        <authorList>
            <consortium name="The Broad Institute Genomics Platform"/>
            <consortium name="The Broad Institute Genome Sequencing Center for Infectious Disease"/>
            <person name="Wu L."/>
            <person name="Ma J."/>
        </authorList>
    </citation>
    <scope>NUCLEOTIDE SEQUENCE [LARGE SCALE GENOMIC DNA]</scope>
    <source>
        <strain evidence="5">CCUG 62982</strain>
    </source>
</reference>
<feature type="coiled-coil region" evidence="1">
    <location>
        <begin position="91"/>
        <end position="118"/>
    </location>
</feature>
<evidence type="ECO:0000313" key="4">
    <source>
        <dbReference type="EMBL" id="MFD0945163.1"/>
    </source>
</evidence>
<evidence type="ECO:0000313" key="5">
    <source>
        <dbReference type="Proteomes" id="UP001596977"/>
    </source>
</evidence>
<keyword evidence="3" id="KW-1133">Transmembrane helix</keyword>
<feature type="compositionally biased region" description="Low complexity" evidence="2">
    <location>
        <begin position="55"/>
        <end position="68"/>
    </location>
</feature>
<evidence type="ECO:0000256" key="3">
    <source>
        <dbReference type="SAM" id="Phobius"/>
    </source>
</evidence>
<proteinExistence type="predicted"/>
<name>A0ABW3H160_9SPHN</name>
<feature type="transmembrane region" description="Helical" evidence="3">
    <location>
        <begin position="21"/>
        <end position="42"/>
    </location>
</feature>
<keyword evidence="3" id="KW-0812">Transmembrane</keyword>
<keyword evidence="3" id="KW-0472">Membrane</keyword>
<evidence type="ECO:0000256" key="2">
    <source>
        <dbReference type="SAM" id="MobiDB-lite"/>
    </source>
</evidence>